<reference evidence="1" key="1">
    <citation type="journal article" date="2018" name="DNA Res.">
        <title>Multiple hybrid de novo genome assembly of finger millet, an orphan allotetraploid crop.</title>
        <authorList>
            <person name="Hatakeyama M."/>
            <person name="Aluri S."/>
            <person name="Balachadran M.T."/>
            <person name="Sivarajan S.R."/>
            <person name="Patrignani A."/>
            <person name="Gruter S."/>
            <person name="Poveda L."/>
            <person name="Shimizu-Inatsugi R."/>
            <person name="Baeten J."/>
            <person name="Francoijs K.J."/>
            <person name="Nataraja K.N."/>
            <person name="Reddy Y.A.N."/>
            <person name="Phadnis S."/>
            <person name="Ravikumar R.L."/>
            <person name="Schlapbach R."/>
            <person name="Sreeman S.M."/>
            <person name="Shimizu K.K."/>
        </authorList>
    </citation>
    <scope>NUCLEOTIDE SEQUENCE</scope>
</reference>
<reference evidence="1" key="2">
    <citation type="submission" date="2021-12" db="EMBL/GenBank/DDBJ databases">
        <title>Resequencing data analysis of finger millet.</title>
        <authorList>
            <person name="Hatakeyama M."/>
            <person name="Aluri S."/>
            <person name="Balachadran M.T."/>
            <person name="Sivarajan S.R."/>
            <person name="Poveda L."/>
            <person name="Shimizu-Inatsugi R."/>
            <person name="Schlapbach R."/>
            <person name="Sreeman S.M."/>
            <person name="Shimizu K.K."/>
        </authorList>
    </citation>
    <scope>NUCLEOTIDE SEQUENCE</scope>
</reference>
<comment type="caution">
    <text evidence="1">The sequence shown here is derived from an EMBL/GenBank/DDBJ whole genome shotgun (WGS) entry which is preliminary data.</text>
</comment>
<dbReference type="AlphaFoldDB" id="A0AAV5BT99"/>
<evidence type="ECO:0000313" key="2">
    <source>
        <dbReference type="Proteomes" id="UP001054889"/>
    </source>
</evidence>
<name>A0AAV5BT99_ELECO</name>
<dbReference type="PANTHER" id="PTHR34970">
    <property type="entry name" value="ABC TRANSPORTER A FAMILY PROTEIN"/>
    <property type="match status" value="1"/>
</dbReference>
<accession>A0AAV5BT99</accession>
<keyword evidence="2" id="KW-1185">Reference proteome</keyword>
<dbReference type="Proteomes" id="UP001054889">
    <property type="component" value="Unassembled WGS sequence"/>
</dbReference>
<gene>
    <name evidence="1" type="primary">ga05783</name>
    <name evidence="1" type="ORF">PR202_ga05783</name>
</gene>
<proteinExistence type="predicted"/>
<dbReference type="PANTHER" id="PTHR34970:SF3">
    <property type="entry name" value="OS05G0535700 PROTEIN"/>
    <property type="match status" value="1"/>
</dbReference>
<sequence length="90" mass="9707">MAFMLRVRLASFFAGAAAAAAAGGYFLYKDYKLAHDSMALQPSDIWNSYSQVKGLHDSTDARYKALEKRLAALEGQQTTGAASEVDTPSN</sequence>
<dbReference type="EMBL" id="BQKI01000002">
    <property type="protein sequence ID" value="GJM89578.1"/>
    <property type="molecule type" value="Genomic_DNA"/>
</dbReference>
<evidence type="ECO:0000313" key="1">
    <source>
        <dbReference type="EMBL" id="GJM89578.1"/>
    </source>
</evidence>
<protein>
    <submittedName>
        <fullName evidence="1">Uncharacterized protein</fullName>
    </submittedName>
</protein>
<organism evidence="1 2">
    <name type="scientific">Eleusine coracana subsp. coracana</name>
    <dbReference type="NCBI Taxonomy" id="191504"/>
    <lineage>
        <taxon>Eukaryota</taxon>
        <taxon>Viridiplantae</taxon>
        <taxon>Streptophyta</taxon>
        <taxon>Embryophyta</taxon>
        <taxon>Tracheophyta</taxon>
        <taxon>Spermatophyta</taxon>
        <taxon>Magnoliopsida</taxon>
        <taxon>Liliopsida</taxon>
        <taxon>Poales</taxon>
        <taxon>Poaceae</taxon>
        <taxon>PACMAD clade</taxon>
        <taxon>Chloridoideae</taxon>
        <taxon>Cynodonteae</taxon>
        <taxon>Eleusininae</taxon>
        <taxon>Eleusine</taxon>
    </lineage>
</organism>